<proteinExistence type="predicted"/>
<evidence type="ECO:0000259" key="1">
    <source>
        <dbReference type="Pfam" id="PF12728"/>
    </source>
</evidence>
<dbReference type="AlphaFoldDB" id="A0A847D995"/>
<dbReference type="InterPro" id="IPR041657">
    <property type="entry name" value="HTH_17"/>
</dbReference>
<dbReference type="InterPro" id="IPR010093">
    <property type="entry name" value="SinI_DNA-bd"/>
</dbReference>
<dbReference type="NCBIfam" id="TIGR01764">
    <property type="entry name" value="excise"/>
    <property type="match status" value="1"/>
</dbReference>
<dbReference type="Proteomes" id="UP000589373">
    <property type="component" value="Unassembled WGS sequence"/>
</dbReference>
<name>A0A847D995_9LACT</name>
<dbReference type="RefSeq" id="WP_276648339.1">
    <property type="nucleotide sequence ID" value="NZ_JAAZCD010000280.1"/>
</dbReference>
<gene>
    <name evidence="2" type="ORF">GX662_12290</name>
</gene>
<dbReference type="SUPFAM" id="SSF46955">
    <property type="entry name" value="Putative DNA-binding domain"/>
    <property type="match status" value="1"/>
</dbReference>
<feature type="domain" description="Helix-turn-helix" evidence="1">
    <location>
        <begin position="9"/>
        <end position="57"/>
    </location>
</feature>
<sequence>MPKETNKAVLNLKEAATYLGISPPTLLALLQGESIPYRRAGQRWLISKAALDDWLRNPNGKN</sequence>
<organism evidence="2 3">
    <name type="scientific">Trichococcus flocculiformis</name>
    <dbReference type="NCBI Taxonomy" id="82803"/>
    <lineage>
        <taxon>Bacteria</taxon>
        <taxon>Bacillati</taxon>
        <taxon>Bacillota</taxon>
        <taxon>Bacilli</taxon>
        <taxon>Lactobacillales</taxon>
        <taxon>Carnobacteriaceae</taxon>
        <taxon>Trichococcus</taxon>
    </lineage>
</organism>
<dbReference type="EMBL" id="JAAZCD010000280">
    <property type="protein sequence ID" value="NLD33014.1"/>
    <property type="molecule type" value="Genomic_DNA"/>
</dbReference>
<evidence type="ECO:0000313" key="3">
    <source>
        <dbReference type="Proteomes" id="UP000589373"/>
    </source>
</evidence>
<protein>
    <submittedName>
        <fullName evidence="2">Helix-turn-helix domain-containing protein</fullName>
    </submittedName>
</protein>
<dbReference type="InterPro" id="IPR009061">
    <property type="entry name" value="DNA-bd_dom_put_sf"/>
</dbReference>
<evidence type="ECO:0000313" key="2">
    <source>
        <dbReference type="EMBL" id="NLD33014.1"/>
    </source>
</evidence>
<comment type="caution">
    <text evidence="2">The sequence shown here is derived from an EMBL/GenBank/DDBJ whole genome shotgun (WGS) entry which is preliminary data.</text>
</comment>
<dbReference type="Pfam" id="PF12728">
    <property type="entry name" value="HTH_17"/>
    <property type="match status" value="1"/>
</dbReference>
<accession>A0A847D995</accession>
<reference evidence="2 3" key="1">
    <citation type="journal article" date="2020" name="Biotechnol. Biofuels">
        <title>New insights from the biogas microbiome by comprehensive genome-resolved metagenomics of nearly 1600 species originating from multiple anaerobic digesters.</title>
        <authorList>
            <person name="Campanaro S."/>
            <person name="Treu L."/>
            <person name="Rodriguez-R L.M."/>
            <person name="Kovalovszki A."/>
            <person name="Ziels R.M."/>
            <person name="Maus I."/>
            <person name="Zhu X."/>
            <person name="Kougias P.G."/>
            <person name="Basile A."/>
            <person name="Luo G."/>
            <person name="Schluter A."/>
            <person name="Konstantinidis K.T."/>
            <person name="Angelidaki I."/>
        </authorList>
    </citation>
    <scope>NUCLEOTIDE SEQUENCE [LARGE SCALE GENOMIC DNA]</scope>
    <source>
        <strain evidence="2">AS07pgkLD_105</strain>
    </source>
</reference>
<dbReference type="GO" id="GO:0003677">
    <property type="term" value="F:DNA binding"/>
    <property type="evidence" value="ECO:0007669"/>
    <property type="project" value="InterPro"/>
</dbReference>